<dbReference type="InterPro" id="IPR038136">
    <property type="entry name" value="CofD-like_dom_sf"/>
</dbReference>
<dbReference type="InterPro" id="IPR002882">
    <property type="entry name" value="CofD"/>
</dbReference>
<dbReference type="NCBIfam" id="TIGR01819">
    <property type="entry name" value="F420_cofD"/>
    <property type="match status" value="1"/>
</dbReference>
<dbReference type="Gene3D" id="3.40.50.10680">
    <property type="entry name" value="CofD-like domains"/>
    <property type="match status" value="1"/>
</dbReference>
<reference evidence="3" key="1">
    <citation type="submission" date="2018-05" db="EMBL/GenBank/DDBJ databases">
        <authorList>
            <person name="Lanie J.A."/>
            <person name="Ng W.-L."/>
            <person name="Kazmierczak K.M."/>
            <person name="Andrzejewski T.M."/>
            <person name="Davidsen T.M."/>
            <person name="Wayne K.J."/>
            <person name="Tettelin H."/>
            <person name="Glass J.I."/>
            <person name="Rusch D."/>
            <person name="Podicherti R."/>
            <person name="Tsui H.-C.T."/>
            <person name="Winkler M.E."/>
        </authorList>
    </citation>
    <scope>NUCLEOTIDE SEQUENCE</scope>
</reference>
<dbReference type="Pfam" id="PF01933">
    <property type="entry name" value="CofD"/>
    <property type="match status" value="1"/>
</dbReference>
<dbReference type="HAMAP" id="MF_01257">
    <property type="entry name" value="CofD"/>
    <property type="match status" value="1"/>
</dbReference>
<dbReference type="GO" id="GO:0043743">
    <property type="term" value="F:LPPG:FO 2-phospho-L-lactate transferase activity"/>
    <property type="evidence" value="ECO:0007669"/>
    <property type="project" value="InterPro"/>
</dbReference>
<evidence type="ECO:0000256" key="2">
    <source>
        <dbReference type="ARBA" id="ARBA00022842"/>
    </source>
</evidence>
<accession>A0A381TZ77</accession>
<dbReference type="InterPro" id="IPR010115">
    <property type="entry name" value="FbiA/CofD"/>
</dbReference>
<dbReference type="PANTHER" id="PTHR43007:SF1">
    <property type="entry name" value="2-PHOSPHO-L-LACTATE TRANSFERASE"/>
    <property type="match status" value="1"/>
</dbReference>
<protein>
    <recommendedName>
        <fullName evidence="4">2-phospho-L-lactate transferase</fullName>
    </recommendedName>
</protein>
<feature type="non-terminal residue" evidence="3">
    <location>
        <position position="1"/>
    </location>
</feature>
<dbReference type="Gene3D" id="1.10.8.240">
    <property type="entry name" value="CofD-like domain"/>
    <property type="match status" value="1"/>
</dbReference>
<organism evidence="3">
    <name type="scientific">marine metagenome</name>
    <dbReference type="NCBI Taxonomy" id="408172"/>
    <lineage>
        <taxon>unclassified sequences</taxon>
        <taxon>metagenomes</taxon>
        <taxon>ecological metagenomes</taxon>
    </lineage>
</organism>
<keyword evidence="2" id="KW-0460">Magnesium</keyword>
<dbReference type="PANTHER" id="PTHR43007">
    <property type="entry name" value="2-PHOSPHO-L-LACTATE TRANSFERASE"/>
    <property type="match status" value="1"/>
</dbReference>
<dbReference type="SUPFAM" id="SSF142338">
    <property type="entry name" value="CofD-like"/>
    <property type="match status" value="1"/>
</dbReference>
<dbReference type="CDD" id="cd07186">
    <property type="entry name" value="CofD_like"/>
    <property type="match status" value="1"/>
</dbReference>
<dbReference type="GO" id="GO:0000287">
    <property type="term" value="F:magnesium ion binding"/>
    <property type="evidence" value="ECO:0007669"/>
    <property type="project" value="InterPro"/>
</dbReference>
<gene>
    <name evidence="3" type="ORF">METZ01_LOCUS74136</name>
</gene>
<keyword evidence="1" id="KW-0808">Transferase</keyword>
<dbReference type="EMBL" id="UINC01005430">
    <property type="protein sequence ID" value="SVA21282.1"/>
    <property type="molecule type" value="Genomic_DNA"/>
</dbReference>
<evidence type="ECO:0008006" key="4">
    <source>
        <dbReference type="Google" id="ProtNLM"/>
    </source>
</evidence>
<dbReference type="AlphaFoldDB" id="A0A381TZ77"/>
<evidence type="ECO:0000256" key="1">
    <source>
        <dbReference type="ARBA" id="ARBA00022679"/>
    </source>
</evidence>
<proteinExistence type="inferred from homology"/>
<name>A0A381TZ77_9ZZZZ</name>
<sequence length="315" mass="32591">VITVLAGGVGAARLLRGLVLAVPADRVTAVVNTADDVVLHGLHVSPDLDTVTYTLAEADNPETGWGLAEETWQAMDALDRFGGLTWFRLGDRDLGTHLYRTGRLAEGAGLAAVTAEIAQAWGLEATLLPMTEDPVATMVTLDEGEGAGEEVGFQEYFVRLGHSVAVRSVRFAGADAARPGPGVVEALADAEAVIIAPSNPVVSIDPLLAVPGIADALRARRADTVAVSPIVAGKALKGPADRLLRELGHEASVVGVARLYRDLAATLVVDRADADLVDAVEAEGVACVVTNTVMSSPEVAAELSRRILGCVGVAT</sequence>
<evidence type="ECO:0000313" key="3">
    <source>
        <dbReference type="EMBL" id="SVA21282.1"/>
    </source>
</evidence>